<evidence type="ECO:0000313" key="3">
    <source>
        <dbReference type="Proteomes" id="UP000694621"/>
    </source>
</evidence>
<dbReference type="Gene3D" id="6.10.140.1710">
    <property type="match status" value="1"/>
</dbReference>
<dbReference type="PANTHER" id="PTHR12651">
    <property type="entry name" value="26S PROTEASOME NON-ATPASE REGULATORY SUBUNIT 9"/>
    <property type="match status" value="1"/>
</dbReference>
<accession>A0A8B9JVC1</accession>
<evidence type="ECO:0000313" key="2">
    <source>
        <dbReference type="Ensembl" id="ENSAMXP00005027403.1"/>
    </source>
</evidence>
<sequence>WTLSQTPSSGAVITVEDVQRLIKKKDEIEEQIKAYYDVLEDQGDVGMDAPLVDVEGYPRADVDLFQIRTARHSISCR</sequence>
<dbReference type="AlphaFoldDB" id="A0A8B9JVC1"/>
<protein>
    <recommendedName>
        <fullName evidence="1">Nas2 N-terminal domain-containing protein</fullName>
    </recommendedName>
</protein>
<dbReference type="InterPro" id="IPR040815">
    <property type="entry name" value="Nas2_N"/>
</dbReference>
<dbReference type="GO" id="GO:0005737">
    <property type="term" value="C:cytoplasm"/>
    <property type="evidence" value="ECO:0007669"/>
    <property type="project" value="TreeGrafter"/>
</dbReference>
<dbReference type="Pfam" id="PF18265">
    <property type="entry name" value="Nas2_N"/>
    <property type="match status" value="1"/>
</dbReference>
<evidence type="ECO:0000259" key="1">
    <source>
        <dbReference type="Pfam" id="PF18265"/>
    </source>
</evidence>
<dbReference type="Proteomes" id="UP000694621">
    <property type="component" value="Unplaced"/>
</dbReference>
<dbReference type="GO" id="GO:0005634">
    <property type="term" value="C:nucleus"/>
    <property type="evidence" value="ECO:0007669"/>
    <property type="project" value="TreeGrafter"/>
</dbReference>
<dbReference type="Ensembl" id="ENSAMXT00005030133.1">
    <property type="protein sequence ID" value="ENSAMXP00005027403.1"/>
    <property type="gene ID" value="ENSAMXG00005013752.1"/>
</dbReference>
<dbReference type="PANTHER" id="PTHR12651:SF1">
    <property type="entry name" value="26S PROTEASOME NON-ATPASE REGULATORY SUBUNIT 9"/>
    <property type="match status" value="1"/>
</dbReference>
<dbReference type="GO" id="GO:0070682">
    <property type="term" value="P:proteasome regulatory particle assembly"/>
    <property type="evidence" value="ECO:0007669"/>
    <property type="project" value="InterPro"/>
</dbReference>
<name>A0A8B9JVC1_ASTMX</name>
<organism evidence="2 3">
    <name type="scientific">Astyanax mexicanus</name>
    <name type="common">Blind cave fish</name>
    <name type="synonym">Astyanax fasciatus mexicanus</name>
    <dbReference type="NCBI Taxonomy" id="7994"/>
    <lineage>
        <taxon>Eukaryota</taxon>
        <taxon>Metazoa</taxon>
        <taxon>Chordata</taxon>
        <taxon>Craniata</taxon>
        <taxon>Vertebrata</taxon>
        <taxon>Euteleostomi</taxon>
        <taxon>Actinopterygii</taxon>
        <taxon>Neopterygii</taxon>
        <taxon>Teleostei</taxon>
        <taxon>Ostariophysi</taxon>
        <taxon>Characiformes</taxon>
        <taxon>Characoidei</taxon>
        <taxon>Acestrorhamphidae</taxon>
        <taxon>Acestrorhamphinae</taxon>
        <taxon>Astyanax</taxon>
    </lineage>
</organism>
<proteinExistence type="predicted"/>
<dbReference type="InterPro" id="IPR035269">
    <property type="entry name" value="PSMD9"/>
</dbReference>
<feature type="domain" description="Nas2 N-terminal" evidence="1">
    <location>
        <begin position="19"/>
        <end position="76"/>
    </location>
</feature>
<reference evidence="2" key="1">
    <citation type="submission" date="2025-08" db="UniProtKB">
        <authorList>
            <consortium name="Ensembl"/>
        </authorList>
    </citation>
    <scope>IDENTIFICATION</scope>
</reference>